<proteinExistence type="predicted"/>
<dbReference type="InterPro" id="IPR036388">
    <property type="entry name" value="WH-like_DNA-bd_sf"/>
</dbReference>
<sequence>MALSHDTQEEVDEDTGVVYSAYNKNFIQIYTDSMGFIEDIINENPMAARVLLVLIRVMKSGNNIAEFSQKHLAGHFGCSERHIQNAIKVLVGRKAIRIIKAGRNNAYQINTKVAWTTHANVKLNKDLFSEPMEFSDEYMSRPKLRTRIVKQTYVG</sequence>
<dbReference type="RefSeq" id="WP_012930602.1">
    <property type="nucleotide sequence ID" value="NC_013730.1"/>
</dbReference>
<evidence type="ECO:0008006" key="3">
    <source>
        <dbReference type="Google" id="ProtNLM"/>
    </source>
</evidence>
<gene>
    <name evidence="1" type="ordered locus">Slin_6154</name>
</gene>
<evidence type="ECO:0000313" key="1">
    <source>
        <dbReference type="EMBL" id="ADB42114.1"/>
    </source>
</evidence>
<keyword evidence="2" id="KW-1185">Reference proteome</keyword>
<dbReference type="KEGG" id="sli:Slin_6154"/>
<name>D2QTI2_SPILD</name>
<accession>D2QTI2</accession>
<reference evidence="1 2" key="1">
    <citation type="journal article" date="2010" name="Stand. Genomic Sci.">
        <title>Complete genome sequence of Spirosoma linguale type strain (1).</title>
        <authorList>
            <person name="Lail K."/>
            <person name="Sikorski J."/>
            <person name="Saunders E."/>
            <person name="Lapidus A."/>
            <person name="Glavina Del Rio T."/>
            <person name="Copeland A."/>
            <person name="Tice H."/>
            <person name="Cheng J.-F."/>
            <person name="Lucas S."/>
            <person name="Nolan M."/>
            <person name="Bruce D."/>
            <person name="Goodwin L."/>
            <person name="Pitluck S."/>
            <person name="Ivanova N."/>
            <person name="Mavromatis K."/>
            <person name="Ovchinnikova G."/>
            <person name="Pati A."/>
            <person name="Chen A."/>
            <person name="Palaniappan K."/>
            <person name="Land M."/>
            <person name="Hauser L."/>
            <person name="Chang Y.-J."/>
            <person name="Jeffries C.D."/>
            <person name="Chain P."/>
            <person name="Brettin T."/>
            <person name="Detter J.C."/>
            <person name="Schuetze A."/>
            <person name="Rohde M."/>
            <person name="Tindall B.J."/>
            <person name="Goeker M."/>
            <person name="Bristow J."/>
            <person name="Eisen J.A."/>
            <person name="Markowitz V."/>
            <person name="Hugenholtz P."/>
            <person name="Kyrpides N.C."/>
            <person name="Klenk H.-P."/>
            <person name="Chen F."/>
        </authorList>
    </citation>
    <scope>NUCLEOTIDE SEQUENCE [LARGE SCALE GENOMIC DNA]</scope>
    <source>
        <strain evidence="2">ATCC 33905 / DSM 74 / LMG 10896 / Claus 1</strain>
    </source>
</reference>
<dbReference type="HOGENOM" id="CLU_1694431_0_0_10"/>
<dbReference type="EMBL" id="CP001769">
    <property type="protein sequence ID" value="ADB42114.1"/>
    <property type="molecule type" value="Genomic_DNA"/>
</dbReference>
<dbReference type="Proteomes" id="UP000002028">
    <property type="component" value="Chromosome"/>
</dbReference>
<protein>
    <recommendedName>
        <fullName evidence="3">Plasmid replication protein RepL domain-containing protein</fullName>
    </recommendedName>
</protein>
<dbReference type="AlphaFoldDB" id="D2QTI2"/>
<evidence type="ECO:0000313" key="2">
    <source>
        <dbReference type="Proteomes" id="UP000002028"/>
    </source>
</evidence>
<organism evidence="1 2">
    <name type="scientific">Spirosoma linguale (strain ATCC 33905 / DSM 74 / LMG 10896 / Claus 1)</name>
    <dbReference type="NCBI Taxonomy" id="504472"/>
    <lineage>
        <taxon>Bacteria</taxon>
        <taxon>Pseudomonadati</taxon>
        <taxon>Bacteroidota</taxon>
        <taxon>Cytophagia</taxon>
        <taxon>Cytophagales</taxon>
        <taxon>Cytophagaceae</taxon>
        <taxon>Spirosoma</taxon>
    </lineage>
</organism>
<dbReference type="Gene3D" id="1.10.10.10">
    <property type="entry name" value="Winged helix-like DNA-binding domain superfamily/Winged helix DNA-binding domain"/>
    <property type="match status" value="1"/>
</dbReference>